<name>A0A6A5Z940_9PLEO</name>
<feature type="transmembrane region" description="Helical" evidence="1">
    <location>
        <begin position="87"/>
        <end position="104"/>
    </location>
</feature>
<dbReference type="Pfam" id="PF24803">
    <property type="entry name" value="DUF7704"/>
    <property type="match status" value="1"/>
</dbReference>
<dbReference type="OrthoDB" id="2937326at2759"/>
<sequence>MALGTVLPFWPALLFTYLEPISLIMGWNAAWNSPDTFVQRQVPTSTLVPPSAGALCLSYTTGNIFILLAGIAILCTAITRENRVARVYLFIIACGDLGHIYSSYKAMGPEAFWNFNDYNEMMWGNIGVSAFLHVNRGLTLIGAFGRFRGRN</sequence>
<dbReference type="InterPro" id="IPR056121">
    <property type="entry name" value="DUF7704"/>
</dbReference>
<evidence type="ECO:0000256" key="1">
    <source>
        <dbReference type="SAM" id="Phobius"/>
    </source>
</evidence>
<keyword evidence="1" id="KW-1133">Transmembrane helix</keyword>
<gene>
    <name evidence="3" type="ORF">BDV96DRAFT_492708</name>
</gene>
<dbReference type="Proteomes" id="UP000799770">
    <property type="component" value="Unassembled WGS sequence"/>
</dbReference>
<dbReference type="AlphaFoldDB" id="A0A6A5Z940"/>
<feature type="domain" description="DUF7704" evidence="2">
    <location>
        <begin position="5"/>
        <end position="146"/>
    </location>
</feature>
<keyword evidence="4" id="KW-1185">Reference proteome</keyword>
<dbReference type="EMBL" id="ML977322">
    <property type="protein sequence ID" value="KAF2115726.1"/>
    <property type="molecule type" value="Genomic_DNA"/>
</dbReference>
<accession>A0A6A5Z940</accession>
<keyword evidence="1" id="KW-0472">Membrane</keyword>
<feature type="transmembrane region" description="Helical" evidence="1">
    <location>
        <begin position="12"/>
        <end position="31"/>
    </location>
</feature>
<proteinExistence type="predicted"/>
<dbReference type="PANTHER" id="PTHR37019">
    <property type="entry name" value="CHROMOSOME 1, WHOLE GENOME SHOTGUN SEQUENCE"/>
    <property type="match status" value="1"/>
</dbReference>
<organism evidence="3 4">
    <name type="scientific">Lophiotrema nucula</name>
    <dbReference type="NCBI Taxonomy" id="690887"/>
    <lineage>
        <taxon>Eukaryota</taxon>
        <taxon>Fungi</taxon>
        <taxon>Dikarya</taxon>
        <taxon>Ascomycota</taxon>
        <taxon>Pezizomycotina</taxon>
        <taxon>Dothideomycetes</taxon>
        <taxon>Pleosporomycetidae</taxon>
        <taxon>Pleosporales</taxon>
        <taxon>Lophiotremataceae</taxon>
        <taxon>Lophiotrema</taxon>
    </lineage>
</organism>
<reference evidence="3" key="1">
    <citation type="journal article" date="2020" name="Stud. Mycol.">
        <title>101 Dothideomycetes genomes: a test case for predicting lifestyles and emergence of pathogens.</title>
        <authorList>
            <person name="Haridas S."/>
            <person name="Albert R."/>
            <person name="Binder M."/>
            <person name="Bloem J."/>
            <person name="Labutti K."/>
            <person name="Salamov A."/>
            <person name="Andreopoulos B."/>
            <person name="Baker S."/>
            <person name="Barry K."/>
            <person name="Bills G."/>
            <person name="Bluhm B."/>
            <person name="Cannon C."/>
            <person name="Castanera R."/>
            <person name="Culley D."/>
            <person name="Daum C."/>
            <person name="Ezra D."/>
            <person name="Gonzalez J."/>
            <person name="Henrissat B."/>
            <person name="Kuo A."/>
            <person name="Liang C."/>
            <person name="Lipzen A."/>
            <person name="Lutzoni F."/>
            <person name="Magnuson J."/>
            <person name="Mondo S."/>
            <person name="Nolan M."/>
            <person name="Ohm R."/>
            <person name="Pangilinan J."/>
            <person name="Park H.-J."/>
            <person name="Ramirez L."/>
            <person name="Alfaro M."/>
            <person name="Sun H."/>
            <person name="Tritt A."/>
            <person name="Yoshinaga Y."/>
            <person name="Zwiers L.-H."/>
            <person name="Turgeon B."/>
            <person name="Goodwin S."/>
            <person name="Spatafora J."/>
            <person name="Crous P."/>
            <person name="Grigoriev I."/>
        </authorList>
    </citation>
    <scope>NUCLEOTIDE SEQUENCE</scope>
    <source>
        <strain evidence="3">CBS 627.86</strain>
    </source>
</reference>
<evidence type="ECO:0000313" key="4">
    <source>
        <dbReference type="Proteomes" id="UP000799770"/>
    </source>
</evidence>
<keyword evidence="1" id="KW-0812">Transmembrane</keyword>
<evidence type="ECO:0000313" key="3">
    <source>
        <dbReference type="EMBL" id="KAF2115726.1"/>
    </source>
</evidence>
<feature type="transmembrane region" description="Helical" evidence="1">
    <location>
        <begin position="51"/>
        <end position="75"/>
    </location>
</feature>
<feature type="transmembrane region" description="Helical" evidence="1">
    <location>
        <begin position="124"/>
        <end position="145"/>
    </location>
</feature>
<protein>
    <recommendedName>
        <fullName evidence="2">DUF7704 domain-containing protein</fullName>
    </recommendedName>
</protein>
<evidence type="ECO:0000259" key="2">
    <source>
        <dbReference type="Pfam" id="PF24803"/>
    </source>
</evidence>
<dbReference type="PANTHER" id="PTHR37019:SF2">
    <property type="entry name" value="EXPERA DOMAIN-CONTAINING PROTEIN"/>
    <property type="match status" value="1"/>
</dbReference>